<proteinExistence type="predicted"/>
<sequence>NEETQNEFSKLINTEHYFLEIISGPTNASLSQFYYML</sequence>
<organism evidence="1 2">
    <name type="scientific">Heterotrigona itama</name>
    <dbReference type="NCBI Taxonomy" id="395501"/>
    <lineage>
        <taxon>Eukaryota</taxon>
        <taxon>Metazoa</taxon>
        <taxon>Ecdysozoa</taxon>
        <taxon>Arthropoda</taxon>
        <taxon>Hexapoda</taxon>
        <taxon>Insecta</taxon>
        <taxon>Pterygota</taxon>
        <taxon>Neoptera</taxon>
        <taxon>Endopterygota</taxon>
        <taxon>Hymenoptera</taxon>
        <taxon>Apocrita</taxon>
        <taxon>Aculeata</taxon>
        <taxon>Apoidea</taxon>
        <taxon>Anthophila</taxon>
        <taxon>Apidae</taxon>
        <taxon>Heterotrigona</taxon>
    </lineage>
</organism>
<reference evidence="1" key="1">
    <citation type="submission" date="2020-07" db="EMBL/GenBank/DDBJ databases">
        <authorList>
            <person name="Nazaruddin N."/>
        </authorList>
    </citation>
    <scope>NUCLEOTIDE SEQUENCE</scope>
</reference>
<keyword evidence="2" id="KW-1185">Reference proteome</keyword>
<comment type="caution">
    <text evidence="1">The sequence shown here is derived from an EMBL/GenBank/DDBJ whole genome shotgun (WGS) entry which is preliminary data.</text>
</comment>
<evidence type="ECO:0000313" key="1">
    <source>
        <dbReference type="EMBL" id="CAD1470678.1"/>
    </source>
</evidence>
<dbReference type="EMBL" id="CAJDYZ010003922">
    <property type="protein sequence ID" value="CAD1470678.1"/>
    <property type="molecule type" value="Genomic_DNA"/>
</dbReference>
<accession>A0A6V7GX39</accession>
<gene>
    <name evidence="1" type="ORF">MHI_LOCUS199742</name>
</gene>
<feature type="non-terminal residue" evidence="1">
    <location>
        <position position="1"/>
    </location>
</feature>
<evidence type="ECO:0000313" key="2">
    <source>
        <dbReference type="Proteomes" id="UP000752696"/>
    </source>
</evidence>
<dbReference type="Proteomes" id="UP000752696">
    <property type="component" value="Unassembled WGS sequence"/>
</dbReference>
<name>A0A6V7GX39_9HYME</name>
<feature type="non-terminal residue" evidence="1">
    <location>
        <position position="37"/>
    </location>
</feature>
<dbReference type="AlphaFoldDB" id="A0A6V7GX39"/>
<protein>
    <submittedName>
        <fullName evidence="1">Uncharacterized protein</fullName>
    </submittedName>
</protein>